<protein>
    <recommendedName>
        <fullName evidence="3">LDB19 N-terminal domain-containing protein</fullName>
    </recommendedName>
</protein>
<dbReference type="InterPro" id="IPR024391">
    <property type="entry name" value="LDB19_N"/>
</dbReference>
<feature type="non-terminal residue" evidence="4">
    <location>
        <position position="1"/>
    </location>
</feature>
<dbReference type="AlphaFoldDB" id="A0A1B7TAH6"/>
<dbReference type="EMBL" id="LXPE01000051">
    <property type="protein sequence ID" value="OBA25717.1"/>
    <property type="molecule type" value="Genomic_DNA"/>
</dbReference>
<dbReference type="InterPro" id="IPR014752">
    <property type="entry name" value="Arrestin-like_C"/>
</dbReference>
<evidence type="ECO:0000313" key="4">
    <source>
        <dbReference type="EMBL" id="OBA25717.1"/>
    </source>
</evidence>
<evidence type="ECO:0000313" key="5">
    <source>
        <dbReference type="Proteomes" id="UP000092321"/>
    </source>
</evidence>
<dbReference type="Pfam" id="PF13002">
    <property type="entry name" value="LDB19"/>
    <property type="match status" value="1"/>
</dbReference>
<dbReference type="OrthoDB" id="3832628at2759"/>
<accession>A0A1B7TAH6</accession>
<organism evidence="4 5">
    <name type="scientific">Hanseniaspora valbyensis NRRL Y-1626</name>
    <dbReference type="NCBI Taxonomy" id="766949"/>
    <lineage>
        <taxon>Eukaryota</taxon>
        <taxon>Fungi</taxon>
        <taxon>Dikarya</taxon>
        <taxon>Ascomycota</taxon>
        <taxon>Saccharomycotina</taxon>
        <taxon>Saccharomycetes</taxon>
        <taxon>Saccharomycodales</taxon>
        <taxon>Saccharomycodaceae</taxon>
        <taxon>Hanseniaspora</taxon>
    </lineage>
</organism>
<feature type="coiled-coil region" evidence="1">
    <location>
        <begin position="240"/>
        <end position="270"/>
    </location>
</feature>
<sequence>VLLDINIESPPCTMYGTTINSTGALLSGILNIIVLDDETNSSSNNNNDLVKINSVELKFVQRVKYARPFKNSSEPICSCKDCEVKELELVHWDILTTDKSETISKGSYSYPFSQLLSGKLPQSAKLNNKTGISYELKAFLKYEKIIDDSKSNNSKEREVVLVLPIQVTHAILKGNDKNSIRMFLPTSINASCTLPNVVYPKSTFPLELRLEGISEGNKRWRMRSLNWKIEERVKMRQYACDDHKKDLKKLEKKEREILNAEKDMNVNQQRNKAGRSNISQKKNALNSSIVNNIIIDDNIPGLSNLDPNSDFRGLVHPNDYQLRQELIRQQQSQRQWQIQQEKNKDCSLYTEEIKVLAQNTIKSGWKSDFNAPLNRKDDNSKHPDACGAIELITEIDCMGLNSGIFAIKKAASTQFPDDIKRYIQYVDKRNAKLTCDLEDPILGLYISHILVVEIVVAEEILQQYNGAPIVNGLKSVKSNASTASNASNGSSRNGNNSKTVTVPTGAARVLRMQFRLNFTERSGMGIPWDDEVPPFYEDIKYLSPPNYLNAVAKTLDYDN</sequence>
<feature type="region of interest" description="Disordered" evidence="2">
    <location>
        <begin position="481"/>
        <end position="500"/>
    </location>
</feature>
<keyword evidence="1" id="KW-0175">Coiled coil</keyword>
<keyword evidence="5" id="KW-1185">Reference proteome</keyword>
<comment type="caution">
    <text evidence="4">The sequence shown here is derived from an EMBL/GenBank/DDBJ whole genome shotgun (WGS) entry which is preliminary data.</text>
</comment>
<dbReference type="Proteomes" id="UP000092321">
    <property type="component" value="Unassembled WGS sequence"/>
</dbReference>
<proteinExistence type="predicted"/>
<evidence type="ECO:0000259" key="3">
    <source>
        <dbReference type="Pfam" id="PF13002"/>
    </source>
</evidence>
<name>A0A1B7TAH6_9ASCO</name>
<gene>
    <name evidence="4" type="ORF">HANVADRAFT_11734</name>
</gene>
<feature type="domain" description="LDB19 N-terminal" evidence="3">
    <location>
        <begin position="55"/>
        <end position="247"/>
    </location>
</feature>
<feature type="non-terminal residue" evidence="4">
    <location>
        <position position="559"/>
    </location>
</feature>
<dbReference type="Gene3D" id="2.60.40.640">
    <property type="match status" value="1"/>
</dbReference>
<feature type="compositionally biased region" description="Low complexity" evidence="2">
    <location>
        <begin position="481"/>
        <end position="497"/>
    </location>
</feature>
<evidence type="ECO:0000256" key="1">
    <source>
        <dbReference type="SAM" id="Coils"/>
    </source>
</evidence>
<reference evidence="5" key="1">
    <citation type="journal article" date="2016" name="Proc. Natl. Acad. Sci. U.S.A.">
        <title>Comparative genomics of biotechnologically important yeasts.</title>
        <authorList>
            <person name="Riley R."/>
            <person name="Haridas S."/>
            <person name="Wolfe K.H."/>
            <person name="Lopes M.R."/>
            <person name="Hittinger C.T."/>
            <person name="Goeker M."/>
            <person name="Salamov A.A."/>
            <person name="Wisecaver J.H."/>
            <person name="Long T.M."/>
            <person name="Calvey C.H."/>
            <person name="Aerts A.L."/>
            <person name="Barry K.W."/>
            <person name="Choi C."/>
            <person name="Clum A."/>
            <person name="Coughlan A.Y."/>
            <person name="Deshpande S."/>
            <person name="Douglass A.P."/>
            <person name="Hanson S.J."/>
            <person name="Klenk H.-P."/>
            <person name="LaButti K.M."/>
            <person name="Lapidus A."/>
            <person name="Lindquist E.A."/>
            <person name="Lipzen A.M."/>
            <person name="Meier-Kolthoff J.P."/>
            <person name="Ohm R.A."/>
            <person name="Otillar R.P."/>
            <person name="Pangilinan J.L."/>
            <person name="Peng Y."/>
            <person name="Rokas A."/>
            <person name="Rosa C.A."/>
            <person name="Scheuner C."/>
            <person name="Sibirny A.A."/>
            <person name="Slot J.C."/>
            <person name="Stielow J.B."/>
            <person name="Sun H."/>
            <person name="Kurtzman C.P."/>
            <person name="Blackwell M."/>
            <person name="Grigoriev I.V."/>
            <person name="Jeffries T.W."/>
        </authorList>
    </citation>
    <scope>NUCLEOTIDE SEQUENCE [LARGE SCALE GENOMIC DNA]</scope>
    <source>
        <strain evidence="5">NRRL Y-1626</strain>
    </source>
</reference>
<evidence type="ECO:0000256" key="2">
    <source>
        <dbReference type="SAM" id="MobiDB-lite"/>
    </source>
</evidence>